<accession>A0A812P9Y2</accession>
<evidence type="ECO:0008006" key="3">
    <source>
        <dbReference type="Google" id="ProtNLM"/>
    </source>
</evidence>
<dbReference type="Proteomes" id="UP000604046">
    <property type="component" value="Unassembled WGS sequence"/>
</dbReference>
<proteinExistence type="predicted"/>
<protein>
    <recommendedName>
        <fullName evidence="3">Alpha-ketoglutarate-dependent dioxygenase AlkB-like domain-containing protein</fullName>
    </recommendedName>
</protein>
<dbReference type="EMBL" id="CAJNDS010002123">
    <property type="protein sequence ID" value="CAE7339439.1"/>
    <property type="molecule type" value="Genomic_DNA"/>
</dbReference>
<evidence type="ECO:0000313" key="2">
    <source>
        <dbReference type="Proteomes" id="UP000604046"/>
    </source>
</evidence>
<reference evidence="1" key="1">
    <citation type="submission" date="2021-02" db="EMBL/GenBank/DDBJ databases">
        <authorList>
            <person name="Dougan E. K."/>
            <person name="Rhodes N."/>
            <person name="Thang M."/>
            <person name="Chan C."/>
        </authorList>
    </citation>
    <scope>NUCLEOTIDE SEQUENCE</scope>
</reference>
<keyword evidence="2" id="KW-1185">Reference proteome</keyword>
<organism evidence="1 2">
    <name type="scientific">Symbiodinium natans</name>
    <dbReference type="NCBI Taxonomy" id="878477"/>
    <lineage>
        <taxon>Eukaryota</taxon>
        <taxon>Sar</taxon>
        <taxon>Alveolata</taxon>
        <taxon>Dinophyceae</taxon>
        <taxon>Suessiales</taxon>
        <taxon>Symbiodiniaceae</taxon>
        <taxon>Symbiodinium</taxon>
    </lineage>
</organism>
<sequence>MAFDLSSCAAPCYDLRIARDGYAYKEHEFQTWYPSSWREDWQVAQLVALTRAVPRGLHLGKVDEALVGTVLAELLPHMLNIPTKDRATQRRTAVEIGWTYEGSYDDAVGTSVYRAKAATPLAAFPCLREMLSRVMHMLDASLPLDEERLNVSCLLYEAGQFIPWHADRPYVYRDAVFGCVVFNSSDSALEFHSTDKRGRPTERYLIDEAISPLGFAFSFLFI</sequence>
<evidence type="ECO:0000313" key="1">
    <source>
        <dbReference type="EMBL" id="CAE7339439.1"/>
    </source>
</evidence>
<gene>
    <name evidence="1" type="ORF">SNAT2548_LOCUS17762</name>
</gene>
<comment type="caution">
    <text evidence="1">The sequence shown here is derived from an EMBL/GenBank/DDBJ whole genome shotgun (WGS) entry which is preliminary data.</text>
</comment>
<name>A0A812P9Y2_9DINO</name>
<dbReference type="AlphaFoldDB" id="A0A812P9Y2"/>